<dbReference type="Pfam" id="PF02104">
    <property type="entry name" value="SURF1"/>
    <property type="match status" value="1"/>
</dbReference>
<feature type="compositionally biased region" description="Low complexity" evidence="2">
    <location>
        <begin position="78"/>
        <end position="96"/>
    </location>
</feature>
<dbReference type="AlphaFoldDB" id="A0A6I3JDI3"/>
<dbReference type="EMBL" id="WLCI01000015">
    <property type="protein sequence ID" value="MTB96266.1"/>
    <property type="molecule type" value="Genomic_DNA"/>
</dbReference>
<feature type="compositionally biased region" description="Basic residues" evidence="2">
    <location>
        <begin position="100"/>
        <end position="109"/>
    </location>
</feature>
<reference evidence="3 4" key="1">
    <citation type="submission" date="2019-10" db="EMBL/GenBank/DDBJ databases">
        <title>Nocardioides novel species isolated from the excrement of Marmot.</title>
        <authorList>
            <person name="Zhang G."/>
        </authorList>
    </citation>
    <scope>NUCLEOTIDE SEQUENCE [LARGE SCALE GENOMIC DNA]</scope>
    <source>
        <strain evidence="4">zg-579</strain>
    </source>
</reference>
<evidence type="ECO:0000313" key="4">
    <source>
        <dbReference type="Proteomes" id="UP000433406"/>
    </source>
</evidence>
<dbReference type="Proteomes" id="UP000433406">
    <property type="component" value="Unassembled WGS sequence"/>
</dbReference>
<keyword evidence="4" id="KW-1185">Reference proteome</keyword>
<feature type="region of interest" description="Disordered" evidence="2">
    <location>
        <begin position="1"/>
        <end position="55"/>
    </location>
</feature>
<comment type="similarity">
    <text evidence="1">Belongs to the SURF1 family.</text>
</comment>
<evidence type="ECO:0000256" key="2">
    <source>
        <dbReference type="SAM" id="MobiDB-lite"/>
    </source>
</evidence>
<organism evidence="3 4">
    <name type="scientific">Nocardioides marmotae</name>
    <dbReference type="NCBI Taxonomy" id="2663857"/>
    <lineage>
        <taxon>Bacteria</taxon>
        <taxon>Bacillati</taxon>
        <taxon>Actinomycetota</taxon>
        <taxon>Actinomycetes</taxon>
        <taxon>Propionibacteriales</taxon>
        <taxon>Nocardioidaceae</taxon>
        <taxon>Nocardioides</taxon>
    </lineage>
</organism>
<dbReference type="GO" id="GO:0005886">
    <property type="term" value="C:plasma membrane"/>
    <property type="evidence" value="ECO:0007669"/>
    <property type="project" value="UniProtKB-SubCell"/>
</dbReference>
<name>A0A6I3JDI3_9ACTN</name>
<keyword evidence="1" id="KW-0812">Transmembrane</keyword>
<comment type="subcellular location">
    <subcellularLocation>
        <location evidence="1">Cell membrane</location>
        <topology evidence="1">Multi-pass membrane protein</topology>
    </subcellularLocation>
</comment>
<keyword evidence="1" id="KW-1003">Cell membrane</keyword>
<protein>
    <recommendedName>
        <fullName evidence="1">SURF1-like protein</fullName>
    </recommendedName>
</protein>
<feature type="compositionally biased region" description="Basic residues" evidence="2">
    <location>
        <begin position="1"/>
        <end position="37"/>
    </location>
</feature>
<proteinExistence type="inferred from homology"/>
<dbReference type="PROSITE" id="PS50895">
    <property type="entry name" value="SURF1"/>
    <property type="match status" value="1"/>
</dbReference>
<gene>
    <name evidence="3" type="ORF">GGQ22_14395</name>
</gene>
<comment type="caution">
    <text evidence="3">The sequence shown here is derived from an EMBL/GenBank/DDBJ whole genome shotgun (WGS) entry which is preliminary data.</text>
</comment>
<sequence>MGRRPRAHGPRRPARRRDVRRARLRGGAERRRHRPARGARGVVGGPAGRAGHGSARRAALRRLRPDAARGELAGGAAGVCRRVPPRGGRSVDRPGGLRAGRPRRCRRAGARADRAVRGLRGLSRAPANPGATCVTPYPGRVPVALHPRYWGGHLLALVLVALACRLGLWQLDSWQAHREAEVADFSDVTPVPLLDVIGPDDPFPGDKVGRPVELSGTWVPEGTVYIEGREHDGEDGFWAATPVEVDGGGGSALYVVRGWTPSPAEAPAPPVGPAEVTAYFEPTEGTNASDPDRTDDVLPQVRTADLVQHVDQDLFSGFGIAREPFAGLEEAELDQVSQASAFTGLKNFLYGIEWFVFGGFAAFIWWRWSRELAAPRERDEDAADEPVTSTS</sequence>
<feature type="compositionally biased region" description="Gly residues" evidence="2">
    <location>
        <begin position="41"/>
        <end position="51"/>
    </location>
</feature>
<keyword evidence="1" id="KW-1133">Transmembrane helix</keyword>
<feature type="region of interest" description="Disordered" evidence="2">
    <location>
        <begin position="78"/>
        <end position="110"/>
    </location>
</feature>
<evidence type="ECO:0000256" key="1">
    <source>
        <dbReference type="RuleBase" id="RU363076"/>
    </source>
</evidence>
<dbReference type="InterPro" id="IPR002994">
    <property type="entry name" value="Surf1/Shy1"/>
</dbReference>
<dbReference type="CDD" id="cd06662">
    <property type="entry name" value="SURF1"/>
    <property type="match status" value="1"/>
</dbReference>
<keyword evidence="1" id="KW-0472">Membrane</keyword>
<feature type="transmembrane region" description="Helical" evidence="1">
    <location>
        <begin position="348"/>
        <end position="368"/>
    </location>
</feature>
<comment type="caution">
    <text evidence="1">Lacks conserved residue(s) required for the propagation of feature annotation.</text>
</comment>
<evidence type="ECO:0000313" key="3">
    <source>
        <dbReference type="EMBL" id="MTB96266.1"/>
    </source>
</evidence>
<accession>A0A6I3JDI3</accession>